<organism evidence="3 4">
    <name type="scientific">Vanilla planifolia</name>
    <name type="common">Vanilla</name>
    <dbReference type="NCBI Taxonomy" id="51239"/>
    <lineage>
        <taxon>Eukaryota</taxon>
        <taxon>Viridiplantae</taxon>
        <taxon>Streptophyta</taxon>
        <taxon>Embryophyta</taxon>
        <taxon>Tracheophyta</taxon>
        <taxon>Spermatophyta</taxon>
        <taxon>Magnoliopsida</taxon>
        <taxon>Liliopsida</taxon>
        <taxon>Asparagales</taxon>
        <taxon>Orchidaceae</taxon>
        <taxon>Vanilloideae</taxon>
        <taxon>Vanilleae</taxon>
        <taxon>Vanilla</taxon>
    </lineage>
</organism>
<sequence>MALNDHRAMDSSDWMQLSGRGFPPVPPPFSSSSAAEASLPKGRAKKSSRKRPRASRQPPVTLLNTDAANFRNMVQQFTGLPAVPYSTNHTDMMDAKRVTTINFGNGFDQPDQGSNVEPSFWFAEQQQQSNDNFFQSSMDVSETMLKQVMRTATNDDNLGYDFYA</sequence>
<dbReference type="InterPro" id="IPR039609">
    <property type="entry name" value="VQ_15/22"/>
</dbReference>
<dbReference type="Proteomes" id="UP000636800">
    <property type="component" value="Chromosome 6"/>
</dbReference>
<name>A0A835QMZ3_VANPL</name>
<evidence type="ECO:0000256" key="1">
    <source>
        <dbReference type="SAM" id="MobiDB-lite"/>
    </source>
</evidence>
<dbReference type="OrthoDB" id="411524at2759"/>
<dbReference type="InterPro" id="IPR008889">
    <property type="entry name" value="VQ"/>
</dbReference>
<accession>A0A835QMZ3</accession>
<dbReference type="PANTHER" id="PTHR33179">
    <property type="entry name" value="VQ MOTIF-CONTAINING PROTEIN"/>
    <property type="match status" value="1"/>
</dbReference>
<dbReference type="PANTHER" id="PTHR33179:SF29">
    <property type="entry name" value="OS06G0666400 PROTEIN"/>
    <property type="match status" value="1"/>
</dbReference>
<keyword evidence="4" id="KW-1185">Reference proteome</keyword>
<reference evidence="3 4" key="1">
    <citation type="journal article" date="2020" name="Nat. Food">
        <title>A phased Vanilla planifolia genome enables genetic improvement of flavour and production.</title>
        <authorList>
            <person name="Hasing T."/>
            <person name="Tang H."/>
            <person name="Brym M."/>
            <person name="Khazi F."/>
            <person name="Huang T."/>
            <person name="Chambers A.H."/>
        </authorList>
    </citation>
    <scope>NUCLEOTIDE SEQUENCE [LARGE SCALE GENOMIC DNA]</scope>
    <source>
        <tissue evidence="3">Leaf</tissue>
    </source>
</reference>
<evidence type="ECO:0000313" key="4">
    <source>
        <dbReference type="Proteomes" id="UP000636800"/>
    </source>
</evidence>
<dbReference type="EMBL" id="JADCNL010000006">
    <property type="protein sequence ID" value="KAG0476361.1"/>
    <property type="molecule type" value="Genomic_DNA"/>
</dbReference>
<feature type="compositionally biased region" description="Low complexity" evidence="1">
    <location>
        <begin position="30"/>
        <end position="40"/>
    </location>
</feature>
<feature type="compositionally biased region" description="Basic and acidic residues" evidence="1">
    <location>
        <begin position="1"/>
        <end position="10"/>
    </location>
</feature>
<feature type="compositionally biased region" description="Basic residues" evidence="1">
    <location>
        <begin position="42"/>
        <end position="54"/>
    </location>
</feature>
<comment type="caution">
    <text evidence="3">The sequence shown here is derived from an EMBL/GenBank/DDBJ whole genome shotgun (WGS) entry which is preliminary data.</text>
</comment>
<feature type="region of interest" description="Disordered" evidence="1">
    <location>
        <begin position="1"/>
        <end position="63"/>
    </location>
</feature>
<gene>
    <name evidence="3" type="ORF">HPP92_013202</name>
</gene>
<evidence type="ECO:0000313" key="3">
    <source>
        <dbReference type="EMBL" id="KAG0476361.1"/>
    </source>
</evidence>
<feature type="domain" description="VQ" evidence="2">
    <location>
        <begin position="61"/>
        <end position="84"/>
    </location>
</feature>
<protein>
    <recommendedName>
        <fullName evidence="2">VQ domain-containing protein</fullName>
    </recommendedName>
</protein>
<dbReference type="AlphaFoldDB" id="A0A835QMZ3"/>
<dbReference type="Pfam" id="PF05678">
    <property type="entry name" value="VQ"/>
    <property type="match status" value="1"/>
</dbReference>
<evidence type="ECO:0000259" key="2">
    <source>
        <dbReference type="Pfam" id="PF05678"/>
    </source>
</evidence>
<proteinExistence type="predicted"/>